<evidence type="ECO:0000313" key="2">
    <source>
        <dbReference type="EMBL" id="AZA09239.1"/>
    </source>
</evidence>
<dbReference type="Proteomes" id="UP000271426">
    <property type="component" value="Chromosome"/>
</dbReference>
<dbReference type="Pfam" id="PF00117">
    <property type="entry name" value="GATase"/>
    <property type="match status" value="1"/>
</dbReference>
<dbReference type="InterPro" id="IPR017926">
    <property type="entry name" value="GATASE"/>
</dbReference>
<dbReference type="GO" id="GO:0003922">
    <property type="term" value="F:GMP synthase (glutamine-hydrolyzing) activity"/>
    <property type="evidence" value="ECO:0007669"/>
    <property type="project" value="UniProtKB-EC"/>
</dbReference>
<dbReference type="CDD" id="cd01741">
    <property type="entry name" value="GATase1_1"/>
    <property type="match status" value="1"/>
</dbReference>
<dbReference type="PROSITE" id="PS51273">
    <property type="entry name" value="GATASE_TYPE_1"/>
    <property type="match status" value="1"/>
</dbReference>
<gene>
    <name evidence="2" type="primary">guaA1</name>
    <name evidence="2" type="ORF">CPPEL_05595</name>
</gene>
<evidence type="ECO:0000313" key="3">
    <source>
        <dbReference type="Proteomes" id="UP000271426"/>
    </source>
</evidence>
<keyword evidence="3" id="KW-1185">Reference proteome</keyword>
<dbReference type="SUPFAM" id="SSF52317">
    <property type="entry name" value="Class I glutamine amidotransferase-like"/>
    <property type="match status" value="1"/>
</dbReference>
<name>A0A3G6IU10_9CORY</name>
<accession>A0A3G6IU10</accession>
<reference evidence="2 3" key="1">
    <citation type="submission" date="2018-11" db="EMBL/GenBank/DDBJ databases">
        <authorList>
            <person name="Kleinhagauer T."/>
            <person name="Glaeser S.P."/>
            <person name="Spergser J."/>
            <person name="Ruckert C."/>
            <person name="Kaempfer P."/>
            <person name="Busse H.-J."/>
        </authorList>
    </citation>
    <scope>NUCLEOTIDE SEQUENCE [LARGE SCALE GENOMIC DNA]</scope>
    <source>
        <strain evidence="2 3">812CH</strain>
    </source>
</reference>
<dbReference type="Gene3D" id="3.40.50.880">
    <property type="match status" value="1"/>
</dbReference>
<dbReference type="KEGG" id="cpso:CPPEL_05595"/>
<dbReference type="RefSeq" id="WP_123960194.1">
    <property type="nucleotide sequence ID" value="NZ_CP033898.1"/>
</dbReference>
<feature type="domain" description="Glutamine amidotransferase" evidence="1">
    <location>
        <begin position="44"/>
        <end position="191"/>
    </location>
</feature>
<dbReference type="EMBL" id="CP033898">
    <property type="protein sequence ID" value="AZA09239.1"/>
    <property type="molecule type" value="Genomic_DNA"/>
</dbReference>
<dbReference type="OrthoDB" id="5196541at2"/>
<dbReference type="AlphaFoldDB" id="A0A3G6IU10"/>
<dbReference type="PANTHER" id="PTHR42695:SF5">
    <property type="entry name" value="GLUTAMINE AMIDOTRANSFERASE YLR126C-RELATED"/>
    <property type="match status" value="1"/>
</dbReference>
<proteinExistence type="predicted"/>
<sequence length="241" mass="26649">MLNVLLVSVRTGEDVIQAEYEDILDTTGLDPQQITHQIIDDPEDSIDLSVKDFDGIIVGGSPLNVTNEEYTPWQHTVHRELRSLIHSDIPTLFICYGNSFVTDATGGVVRRNFPEQAGPSMVEISQAGQRDPLLAGLPTSFYALSGHTESAEELPGDVTLLASGPHCPIQAIRANATTWATQFHPELTPEGFVKRIGFYKDYGYFNAAEFEQVADRARKVDTQAANQIMRNFLDICTAHRS</sequence>
<organism evidence="2 3">
    <name type="scientific">Corynebacterium pseudopelargi</name>
    <dbReference type="NCBI Taxonomy" id="2080757"/>
    <lineage>
        <taxon>Bacteria</taxon>
        <taxon>Bacillati</taxon>
        <taxon>Actinomycetota</taxon>
        <taxon>Actinomycetes</taxon>
        <taxon>Mycobacteriales</taxon>
        <taxon>Corynebacteriaceae</taxon>
        <taxon>Corynebacterium</taxon>
    </lineage>
</organism>
<dbReference type="InterPro" id="IPR029062">
    <property type="entry name" value="Class_I_gatase-like"/>
</dbReference>
<dbReference type="InterPro" id="IPR044992">
    <property type="entry name" value="ChyE-like"/>
</dbReference>
<protein>
    <submittedName>
        <fullName evidence="2">GMP synthase [glutamine-hydrolyzing]</fullName>
        <ecNumber evidence="2">6.3.5.2</ecNumber>
    </submittedName>
</protein>
<evidence type="ECO:0000259" key="1">
    <source>
        <dbReference type="Pfam" id="PF00117"/>
    </source>
</evidence>
<dbReference type="NCBIfam" id="NF005743">
    <property type="entry name" value="PRK07567.1"/>
    <property type="match status" value="1"/>
</dbReference>
<dbReference type="PANTHER" id="PTHR42695">
    <property type="entry name" value="GLUTAMINE AMIDOTRANSFERASE YLR126C-RELATED"/>
    <property type="match status" value="1"/>
</dbReference>
<keyword evidence="2" id="KW-0436">Ligase</keyword>
<dbReference type="GO" id="GO:0005829">
    <property type="term" value="C:cytosol"/>
    <property type="evidence" value="ECO:0007669"/>
    <property type="project" value="TreeGrafter"/>
</dbReference>
<dbReference type="EC" id="6.3.5.2" evidence="2"/>